<sequence>MSVREISETKLQKSRSSLFLGKLLERLTHHLLALQPKKSPDIFFQRLYLLLTDLLMSNHILDKSKYRILFHQYKQVLSALNY</sequence>
<organism evidence="1 2">
    <name type="scientific">Streptococcus pseudopneumoniae</name>
    <dbReference type="NCBI Taxonomy" id="257758"/>
    <lineage>
        <taxon>Bacteria</taxon>
        <taxon>Bacillati</taxon>
        <taxon>Bacillota</taxon>
        <taxon>Bacilli</taxon>
        <taxon>Lactobacillales</taxon>
        <taxon>Streptococcaceae</taxon>
        <taxon>Streptococcus</taxon>
    </lineage>
</organism>
<evidence type="ECO:0000313" key="1">
    <source>
        <dbReference type="EMBL" id="CKB27354.1"/>
    </source>
</evidence>
<dbReference type="Proteomes" id="UP000041827">
    <property type="component" value="Unassembled WGS sequence"/>
</dbReference>
<evidence type="ECO:0000313" key="2">
    <source>
        <dbReference type="Proteomes" id="UP000041827"/>
    </source>
</evidence>
<dbReference type="EMBL" id="CMJT01000040">
    <property type="protein sequence ID" value="CKB27354.1"/>
    <property type="molecule type" value="Genomic_DNA"/>
</dbReference>
<proteinExistence type="predicted"/>
<gene>
    <name evidence="1" type="ORF">ERS021757_02259</name>
</gene>
<protein>
    <submittedName>
        <fullName evidence="1">Uncharacterized protein</fullName>
    </submittedName>
</protein>
<dbReference type="AlphaFoldDB" id="A0A0U0D4E7"/>
<accession>A0A0U0D4E7</accession>
<reference evidence="2" key="1">
    <citation type="submission" date="2015-03" db="EMBL/GenBank/DDBJ databases">
        <authorList>
            <consortium name="Pathogen Informatics"/>
        </authorList>
    </citation>
    <scope>NUCLEOTIDE SEQUENCE [LARGE SCALE GENOMIC DNA]</scope>
    <source>
        <strain evidence="2">SMRU2248</strain>
    </source>
</reference>
<name>A0A0U0D4E7_9STRE</name>